<dbReference type="AlphaFoldDB" id="A0A1E8PQR3"/>
<feature type="region of interest" description="Disordered" evidence="1">
    <location>
        <begin position="274"/>
        <end position="310"/>
    </location>
</feature>
<protein>
    <submittedName>
        <fullName evidence="2">Uncharacterized protein</fullName>
    </submittedName>
</protein>
<organism evidence="2 3">
    <name type="scientific">Janthinobacterium lividum</name>
    <dbReference type="NCBI Taxonomy" id="29581"/>
    <lineage>
        <taxon>Bacteria</taxon>
        <taxon>Pseudomonadati</taxon>
        <taxon>Pseudomonadota</taxon>
        <taxon>Betaproteobacteria</taxon>
        <taxon>Burkholderiales</taxon>
        <taxon>Oxalobacteraceae</taxon>
        <taxon>Janthinobacterium</taxon>
    </lineage>
</organism>
<dbReference type="Proteomes" id="UP000092634">
    <property type="component" value="Unassembled WGS sequence"/>
</dbReference>
<comment type="caution">
    <text evidence="2">The sequence shown here is derived from an EMBL/GenBank/DDBJ whole genome shotgun (WGS) entry which is preliminary data.</text>
</comment>
<evidence type="ECO:0000313" key="2">
    <source>
        <dbReference type="EMBL" id="OFJ48094.1"/>
    </source>
</evidence>
<sequence length="310" mass="33383">MIDQAVANAQPTSSEQIAHLQAIARTGPMGQQLSSAMMNSQFSREWGEVKNADGATVGVYNKRDPNQTIGFPGTNTGVKTMDAAMTLVKSTDYTNPDAMQRLNQNLVSIGQPPMTASQVAGMQLSASDRVNHTVTLNKVQGEIANDIVTSRNNISSTQKAIDDARTMISLAAIVGSRYPAVSSISQLWSQYGKRDPEVDQLHQLYSQNTIAAVREALHGDGRLNQQEYTAFQAATPNMQTNPAAVARLVGPSIQLMLSKIENENAILNERTHRYKKMGGDPNTFGQDPAGPKNSSQSGASTGRAPGNYNF</sequence>
<gene>
    <name evidence="2" type="ORF">BA896_002990</name>
</gene>
<reference evidence="2 3" key="1">
    <citation type="submission" date="2016-10" db="EMBL/GenBank/DDBJ databases">
        <title>Updated version of Genome Assembly of Janthinobacterium lividum ERGS5:01.</title>
        <authorList>
            <person name="Kumar R."/>
            <person name="Acharya V."/>
            <person name="Singh D."/>
        </authorList>
    </citation>
    <scope>NUCLEOTIDE SEQUENCE [LARGE SCALE GENOMIC DNA]</scope>
    <source>
        <strain evidence="2 3">ERGS5:01</strain>
    </source>
</reference>
<accession>A0A1E8PQR3</accession>
<evidence type="ECO:0000256" key="1">
    <source>
        <dbReference type="SAM" id="MobiDB-lite"/>
    </source>
</evidence>
<dbReference type="EMBL" id="MAQB02000001">
    <property type="protein sequence ID" value="OFJ48094.1"/>
    <property type="molecule type" value="Genomic_DNA"/>
</dbReference>
<evidence type="ECO:0000313" key="3">
    <source>
        <dbReference type="Proteomes" id="UP000092634"/>
    </source>
</evidence>
<proteinExistence type="predicted"/>
<name>A0A1E8PQR3_9BURK</name>